<reference evidence="2" key="1">
    <citation type="submission" date="2017-01" db="EMBL/GenBank/DDBJ databases">
        <authorList>
            <person name="Lo R."/>
        </authorList>
    </citation>
    <scope>NUCLEOTIDE SEQUENCE</scope>
    <source>
        <strain evidence="2">537</strain>
    </source>
</reference>
<evidence type="ECO:0000256" key="1">
    <source>
        <dbReference type="SAM" id="Phobius"/>
    </source>
</evidence>
<dbReference type="Proteomes" id="UP000225275">
    <property type="component" value="Unassembled WGS sequence"/>
</dbReference>
<organism evidence="2 3">
    <name type="scientific">Lactococcus lactis</name>
    <dbReference type="NCBI Taxonomy" id="1358"/>
    <lineage>
        <taxon>Bacteria</taxon>
        <taxon>Bacillati</taxon>
        <taxon>Bacillota</taxon>
        <taxon>Bacilli</taxon>
        <taxon>Lactobacillales</taxon>
        <taxon>Streptococcaceae</taxon>
        <taxon>Lactococcus</taxon>
    </lineage>
</organism>
<feature type="transmembrane region" description="Helical" evidence="1">
    <location>
        <begin position="23"/>
        <end position="46"/>
    </location>
</feature>
<sequence>MQSFEAKKVIEQKKKQLWLIKRFYRPIHVILSFSLLVTLLIFVGLFLRNIQNIEVKAINWFVVFFGVAGSSIILCIAVAPIFYWDKKVIILENEIRDISFWLR</sequence>
<proteinExistence type="predicted"/>
<dbReference type="EMBL" id="MTJS01000002">
    <property type="protein sequence ID" value="PFG89187.1"/>
    <property type="molecule type" value="Genomic_DNA"/>
</dbReference>
<accession>A0AAP8E1J7</accession>
<dbReference type="AlphaFoldDB" id="A0AAP8E1J7"/>
<gene>
    <name evidence="2" type="ORF">BW154_06845</name>
</gene>
<evidence type="ECO:0000313" key="2">
    <source>
        <dbReference type="EMBL" id="PFG89187.1"/>
    </source>
</evidence>
<keyword evidence="1" id="KW-0472">Membrane</keyword>
<protein>
    <submittedName>
        <fullName evidence="2">Uncharacterized protein</fullName>
    </submittedName>
</protein>
<feature type="transmembrane region" description="Helical" evidence="1">
    <location>
        <begin position="58"/>
        <end position="84"/>
    </location>
</feature>
<comment type="caution">
    <text evidence="2">The sequence shown here is derived from an EMBL/GenBank/DDBJ whole genome shotgun (WGS) entry which is preliminary data.</text>
</comment>
<dbReference type="RefSeq" id="WP_098393795.1">
    <property type="nucleotide sequence ID" value="NZ_JAOWLS010000001.1"/>
</dbReference>
<keyword evidence="1" id="KW-1133">Transmembrane helix</keyword>
<name>A0AAP8E1J7_9LACT</name>
<reference evidence="2" key="2">
    <citation type="journal article" date="2018" name="Food Control">
        <title>Characterization of Lactococcus lactis isolates from herbs, fruits and vegetables for use as biopreservatives against Listeria monocytogenes in cheese.</title>
        <authorList>
            <person name="Ho V."/>
            <person name="Lo R."/>
            <person name="Bansal N."/>
            <person name="Turner M.S."/>
        </authorList>
    </citation>
    <scope>NUCLEOTIDE SEQUENCE</scope>
    <source>
        <strain evidence="2">537</strain>
    </source>
</reference>
<evidence type="ECO:0000313" key="3">
    <source>
        <dbReference type="Proteomes" id="UP000225275"/>
    </source>
</evidence>
<keyword evidence="1" id="KW-0812">Transmembrane</keyword>